<organism evidence="1 2">
    <name type="scientific">Escherichia coli</name>
    <dbReference type="NCBI Taxonomy" id="562"/>
    <lineage>
        <taxon>Bacteria</taxon>
        <taxon>Pseudomonadati</taxon>
        <taxon>Pseudomonadota</taxon>
        <taxon>Gammaproteobacteria</taxon>
        <taxon>Enterobacterales</taxon>
        <taxon>Enterobacteriaceae</taxon>
        <taxon>Escherichia</taxon>
    </lineage>
</organism>
<accession>A0A0P7P520</accession>
<evidence type="ECO:0000313" key="1">
    <source>
        <dbReference type="EMBL" id="KPO06838.1"/>
    </source>
</evidence>
<dbReference type="AlphaFoldDB" id="A0A0P7P520"/>
<evidence type="ECO:0000313" key="2">
    <source>
        <dbReference type="Proteomes" id="UP000050556"/>
    </source>
</evidence>
<proteinExistence type="predicted"/>
<name>A0A0P7P520_ECOLX</name>
<reference evidence="1 2" key="1">
    <citation type="journal article" date="2015" name="Front. Microbiol.">
        <title>Genetic determinants of heat resistance in Escherichia coli.</title>
        <authorList>
            <person name="Mercer R.G."/>
            <person name="Zheng J."/>
            <person name="Garcia-Hernandez R."/>
            <person name="Ruan L."/>
            <person name="Ganzle M.G."/>
            <person name="McMullen L.M."/>
        </authorList>
    </citation>
    <scope>NUCLEOTIDE SEQUENCE [LARGE SCALE GENOMIC DNA]</scope>
    <source>
        <strain evidence="1 2">AW1.3</strain>
    </source>
</reference>
<comment type="caution">
    <text evidence="1">The sequence shown here is derived from an EMBL/GenBank/DDBJ whole genome shotgun (WGS) entry which is preliminary data.</text>
</comment>
<sequence length="219" mass="24495">MVITDIEKAIVERLRKGMGRMVKNVRSYGGELDGEPAEVLRQLPAVWVTFGGVQKTEPYSTARQRFVTHGRFVVVVGERSLRSEEAARMGGPHVQEVGTYILVAAVRRLLSGQDMADTGIKIDPLSPGRVRTLFNTQIESQAFSVFACEFDTKWIESALENGRYPLTAAPEDHADHMFRIYGGATTDDDPAWLRTRLSYDLKQPDKDNAAEDIISHEQN</sequence>
<dbReference type="RefSeq" id="WP_000237118.1">
    <property type="nucleotide sequence ID" value="NZ_JADCPM010000038.1"/>
</dbReference>
<dbReference type="Proteomes" id="UP000050556">
    <property type="component" value="Unassembled WGS sequence"/>
</dbReference>
<dbReference type="PATRIC" id="fig|562.7813.peg.4458"/>
<dbReference type="EMBL" id="LDYI01000145">
    <property type="protein sequence ID" value="KPO06838.1"/>
    <property type="molecule type" value="Genomic_DNA"/>
</dbReference>
<protein>
    <submittedName>
        <fullName evidence="1">Uncharacterized protein</fullName>
    </submittedName>
</protein>
<dbReference type="InterPro" id="IPR014972">
    <property type="entry name" value="Phage_Mu_Gp37"/>
</dbReference>
<gene>
    <name evidence="1" type="ORF">ACU57_22815</name>
</gene>
<dbReference type="Pfam" id="PF08873">
    <property type="entry name" value="Phage_Mu_Gp37"/>
    <property type="match status" value="1"/>
</dbReference>